<dbReference type="GO" id="GO:0034198">
    <property type="term" value="P:cellular response to amino acid starvation"/>
    <property type="evidence" value="ECO:0007669"/>
    <property type="project" value="TreeGrafter"/>
</dbReference>
<dbReference type="InterPro" id="IPR027244">
    <property type="entry name" value="IML1"/>
</dbReference>
<dbReference type="Gene3D" id="1.10.10.10">
    <property type="entry name" value="Winged helix-like DNA-binding domain superfamily/Winged helix DNA-binding domain"/>
    <property type="match status" value="1"/>
</dbReference>
<dbReference type="PANTHER" id="PTHR13179:SF8">
    <property type="entry name" value="GATOR COMPLEX PROTEIN DEPDC5"/>
    <property type="match status" value="1"/>
</dbReference>
<keyword evidence="3" id="KW-1185">Reference proteome</keyword>
<dbReference type="GO" id="GO:1904262">
    <property type="term" value="P:negative regulation of TORC1 signaling"/>
    <property type="evidence" value="ECO:0007669"/>
    <property type="project" value="TreeGrafter"/>
</dbReference>
<dbReference type="InterPro" id="IPR036388">
    <property type="entry name" value="WH-like_DNA-bd_sf"/>
</dbReference>
<feature type="domain" description="DEP" evidence="1">
    <location>
        <begin position="21"/>
        <end position="80"/>
    </location>
</feature>
<sequence length="170" mass="18786">MRDPKTGVGTLPVQFGLPSFTFVSGEAVLWVLGNVDGIQSAPQAVSLLQNLLSDGYIYHASGDKKFPFLNGFYLYYFVTESGKLPEAEVSLPRQDLAAFQQDFVEVETLPYPPMAPDHAFLAPETLAESGSWSPGTSFKEVDLEVDVNGKSDRIEWAHARYQRHYNPAVA</sequence>
<dbReference type="AlphaFoldDB" id="A0A7R9AIE1"/>
<dbReference type="PROSITE" id="PS50186">
    <property type="entry name" value="DEP"/>
    <property type="match status" value="1"/>
</dbReference>
<dbReference type="GO" id="GO:0005096">
    <property type="term" value="F:GTPase activator activity"/>
    <property type="evidence" value="ECO:0007669"/>
    <property type="project" value="InterPro"/>
</dbReference>
<dbReference type="EMBL" id="LR910257">
    <property type="protein sequence ID" value="CAD7254595.1"/>
    <property type="molecule type" value="Genomic_DNA"/>
</dbReference>
<dbReference type="InterPro" id="IPR000591">
    <property type="entry name" value="DEP_dom"/>
</dbReference>
<dbReference type="OrthoDB" id="39497at2759"/>
<dbReference type="GO" id="GO:0035556">
    <property type="term" value="P:intracellular signal transduction"/>
    <property type="evidence" value="ECO:0007669"/>
    <property type="project" value="InterPro"/>
</dbReference>
<dbReference type="GO" id="GO:0010508">
    <property type="term" value="P:positive regulation of autophagy"/>
    <property type="evidence" value="ECO:0007669"/>
    <property type="project" value="TreeGrafter"/>
</dbReference>
<dbReference type="PANTHER" id="PTHR13179">
    <property type="entry name" value="DEP DOMAIN CONTAINING PROTEIN 5"/>
    <property type="match status" value="1"/>
</dbReference>
<name>A0A7R9AIE1_9CRUS</name>
<accession>A0A7R9AIE1</accession>
<reference evidence="2" key="1">
    <citation type="submission" date="2020-11" db="EMBL/GenBank/DDBJ databases">
        <authorList>
            <person name="Tran Van P."/>
        </authorList>
    </citation>
    <scope>NUCLEOTIDE SEQUENCE</scope>
</reference>
<dbReference type="EMBL" id="CAJPEV010010739">
    <property type="protein sequence ID" value="CAG0906075.1"/>
    <property type="molecule type" value="Genomic_DNA"/>
</dbReference>
<gene>
    <name evidence="2" type="ORF">DSTB1V02_LOCUS14341</name>
</gene>
<organism evidence="2">
    <name type="scientific">Darwinula stevensoni</name>
    <dbReference type="NCBI Taxonomy" id="69355"/>
    <lineage>
        <taxon>Eukaryota</taxon>
        <taxon>Metazoa</taxon>
        <taxon>Ecdysozoa</taxon>
        <taxon>Arthropoda</taxon>
        <taxon>Crustacea</taxon>
        <taxon>Oligostraca</taxon>
        <taxon>Ostracoda</taxon>
        <taxon>Podocopa</taxon>
        <taxon>Podocopida</taxon>
        <taxon>Darwinulocopina</taxon>
        <taxon>Darwinuloidea</taxon>
        <taxon>Darwinulidae</taxon>
        <taxon>Darwinula</taxon>
    </lineage>
</organism>
<dbReference type="GO" id="GO:1990130">
    <property type="term" value="C:GATOR1 complex"/>
    <property type="evidence" value="ECO:0007669"/>
    <property type="project" value="TreeGrafter"/>
</dbReference>
<protein>
    <recommendedName>
        <fullName evidence="1">DEP domain-containing protein</fullName>
    </recommendedName>
</protein>
<dbReference type="SMART" id="SM00049">
    <property type="entry name" value="DEP"/>
    <property type="match status" value="1"/>
</dbReference>
<evidence type="ECO:0000313" key="3">
    <source>
        <dbReference type="Proteomes" id="UP000677054"/>
    </source>
</evidence>
<dbReference type="InterPro" id="IPR036390">
    <property type="entry name" value="WH_DNA-bd_sf"/>
</dbReference>
<evidence type="ECO:0000313" key="2">
    <source>
        <dbReference type="EMBL" id="CAD7254595.1"/>
    </source>
</evidence>
<dbReference type="GO" id="GO:0005765">
    <property type="term" value="C:lysosomal membrane"/>
    <property type="evidence" value="ECO:0007669"/>
    <property type="project" value="TreeGrafter"/>
</dbReference>
<feature type="non-terminal residue" evidence="2">
    <location>
        <position position="170"/>
    </location>
</feature>
<proteinExistence type="predicted"/>
<dbReference type="SUPFAM" id="SSF46785">
    <property type="entry name" value="Winged helix' DNA-binding domain"/>
    <property type="match status" value="1"/>
</dbReference>
<evidence type="ECO:0000259" key="1">
    <source>
        <dbReference type="PROSITE" id="PS50186"/>
    </source>
</evidence>
<dbReference type="Pfam" id="PF00610">
    <property type="entry name" value="DEP"/>
    <property type="match status" value="1"/>
</dbReference>
<dbReference type="Proteomes" id="UP000677054">
    <property type="component" value="Unassembled WGS sequence"/>
</dbReference>